<dbReference type="Gene3D" id="3.40.228.10">
    <property type="entry name" value="Dimethylsulfoxide Reductase, domain 2"/>
    <property type="match status" value="1"/>
</dbReference>
<evidence type="ECO:0000256" key="4">
    <source>
        <dbReference type="ARBA" id="ARBA00023002"/>
    </source>
</evidence>
<feature type="domain" description="4Fe-4S Mo/W bis-MGD-type" evidence="8">
    <location>
        <begin position="45"/>
        <end position="106"/>
    </location>
</feature>
<dbReference type="PANTHER" id="PTHR43742">
    <property type="entry name" value="TRIMETHYLAMINE-N-OXIDE REDUCTASE"/>
    <property type="match status" value="1"/>
</dbReference>
<dbReference type="InterPro" id="IPR006656">
    <property type="entry name" value="Mopterin_OxRdtase"/>
</dbReference>
<comment type="similarity">
    <text evidence="1">Belongs to the prokaryotic molybdopterin-containing oxidoreductase family.</text>
</comment>
<evidence type="ECO:0000256" key="5">
    <source>
        <dbReference type="ARBA" id="ARBA00023004"/>
    </source>
</evidence>
<dbReference type="Gene3D" id="2.20.25.90">
    <property type="entry name" value="ADC-like domains"/>
    <property type="match status" value="1"/>
</dbReference>
<dbReference type="KEGG" id="lpil:LIP_0378"/>
<dbReference type="GO" id="GO:0030151">
    <property type="term" value="F:molybdenum ion binding"/>
    <property type="evidence" value="ECO:0007669"/>
    <property type="project" value="TreeGrafter"/>
</dbReference>
<evidence type="ECO:0000256" key="1">
    <source>
        <dbReference type="ARBA" id="ARBA00010312"/>
    </source>
</evidence>
<dbReference type="InterPro" id="IPR050612">
    <property type="entry name" value="Prok_Mopterin_Oxidored"/>
</dbReference>
<dbReference type="PANTHER" id="PTHR43742:SF3">
    <property type="entry name" value="DIMETHYL SULFOXIDE REDUCTASE DMSA"/>
    <property type="match status" value="1"/>
</dbReference>
<dbReference type="Pfam" id="PF00384">
    <property type="entry name" value="Molybdopterin"/>
    <property type="match status" value="1"/>
</dbReference>
<feature type="region of interest" description="Disordered" evidence="7">
    <location>
        <begin position="75"/>
        <end position="97"/>
    </location>
</feature>
<dbReference type="InterPro" id="IPR009010">
    <property type="entry name" value="Asp_de-COase-like_dom_sf"/>
</dbReference>
<dbReference type="InterPro" id="IPR006657">
    <property type="entry name" value="MoPterin_dinucl-bd_dom"/>
</dbReference>
<protein>
    <submittedName>
        <fullName evidence="9">DMSO reductase subunit A</fullName>
    </submittedName>
</protein>
<name>A0A0K2SGL9_LIMPI</name>
<evidence type="ECO:0000256" key="2">
    <source>
        <dbReference type="ARBA" id="ARBA00022723"/>
    </source>
</evidence>
<dbReference type="GO" id="GO:0016491">
    <property type="term" value="F:oxidoreductase activity"/>
    <property type="evidence" value="ECO:0007669"/>
    <property type="project" value="UniProtKB-KW"/>
</dbReference>
<evidence type="ECO:0000259" key="8">
    <source>
        <dbReference type="PROSITE" id="PS51669"/>
    </source>
</evidence>
<evidence type="ECO:0000313" key="9">
    <source>
        <dbReference type="EMBL" id="BAS26235.1"/>
    </source>
</evidence>
<keyword evidence="6" id="KW-0411">Iron-sulfur</keyword>
<dbReference type="GO" id="GO:0009061">
    <property type="term" value="P:anaerobic respiration"/>
    <property type="evidence" value="ECO:0007669"/>
    <property type="project" value="TreeGrafter"/>
</dbReference>
<dbReference type="PROSITE" id="PS51318">
    <property type="entry name" value="TAT"/>
    <property type="match status" value="1"/>
</dbReference>
<reference evidence="10" key="1">
    <citation type="submission" date="2015-07" db="EMBL/GenBank/DDBJ databases">
        <title>Complete genome sequence and phylogenetic analysis of Limnochorda pilosa.</title>
        <authorList>
            <person name="Watanabe M."/>
            <person name="Kojima H."/>
            <person name="Fukui M."/>
        </authorList>
    </citation>
    <scope>NUCLEOTIDE SEQUENCE [LARGE SCALE GENOMIC DNA]</scope>
    <source>
        <strain evidence="10">HC45</strain>
    </source>
</reference>
<evidence type="ECO:0000256" key="7">
    <source>
        <dbReference type="SAM" id="MobiDB-lite"/>
    </source>
</evidence>
<dbReference type="STRING" id="1555112.LIP_0378"/>
<dbReference type="GO" id="GO:0043546">
    <property type="term" value="F:molybdopterin cofactor binding"/>
    <property type="evidence" value="ECO:0007669"/>
    <property type="project" value="InterPro"/>
</dbReference>
<dbReference type="EMBL" id="AP014924">
    <property type="protein sequence ID" value="BAS26235.1"/>
    <property type="molecule type" value="Genomic_DNA"/>
</dbReference>
<dbReference type="GO" id="GO:0051536">
    <property type="term" value="F:iron-sulfur cluster binding"/>
    <property type="evidence" value="ECO:0007669"/>
    <property type="project" value="UniProtKB-KW"/>
</dbReference>
<organism evidence="9 10">
    <name type="scientific">Limnochorda pilosa</name>
    <dbReference type="NCBI Taxonomy" id="1555112"/>
    <lineage>
        <taxon>Bacteria</taxon>
        <taxon>Bacillati</taxon>
        <taxon>Bacillota</taxon>
        <taxon>Limnochordia</taxon>
        <taxon>Limnochordales</taxon>
        <taxon>Limnochordaceae</taxon>
        <taxon>Limnochorda</taxon>
    </lineage>
</organism>
<gene>
    <name evidence="9" type="ORF">LIP_0378</name>
</gene>
<evidence type="ECO:0000256" key="6">
    <source>
        <dbReference type="ARBA" id="ARBA00023014"/>
    </source>
</evidence>
<keyword evidence="10" id="KW-1185">Reference proteome</keyword>
<proteinExistence type="inferred from homology"/>
<dbReference type="SUPFAM" id="SSF50692">
    <property type="entry name" value="ADC-like"/>
    <property type="match status" value="1"/>
</dbReference>
<evidence type="ECO:0000313" key="10">
    <source>
        <dbReference type="Proteomes" id="UP000065807"/>
    </source>
</evidence>
<dbReference type="InterPro" id="IPR006963">
    <property type="entry name" value="Mopterin_OxRdtase_4Fe-4S_dom"/>
</dbReference>
<dbReference type="AlphaFoldDB" id="A0A0K2SGL9"/>
<dbReference type="PATRIC" id="fig|1555112.3.peg.396"/>
<evidence type="ECO:0000256" key="3">
    <source>
        <dbReference type="ARBA" id="ARBA00022729"/>
    </source>
</evidence>
<accession>A0A0K2SGL9</accession>
<dbReference type="GO" id="GO:0030288">
    <property type="term" value="C:outer membrane-bounded periplasmic space"/>
    <property type="evidence" value="ECO:0007669"/>
    <property type="project" value="TreeGrafter"/>
</dbReference>
<sequence length="852" mass="94529">MNRRTLLKWSAAVAGGLAVGTRGFGLVQADPARVAAQGGAGTEGGRWVAAACWHNCGGRCVNKAFVVEGVVMRQKTDDTHPDSPDYPQQRGCARGRSQRKQVFGADRLKYPMKRRHWEPGGGQKELRGRDEWVRISWDEALDIVASEIKRIKETHGNRAIFLTGGGEIGRTLNLAGGSVGHWGTTSWGSWRYTGPIIGAREGFSSFNTNDRLDLKNSQLIVMWGCNPAWSAGGSPTYHYLQAKKAGARFIFIDPFYSDSAQVLGDEWIPIRPGTDHAMLLGMAHTLLVEDDPETNPLIDWDFLNRCTVGFDSEHVPPGVDPKENVKDYVLGTYDGVPKTAEWAEEICGVAAARIRSLAREIAQTRRVALLTTWAPARIKNSDSWPQMFMTLGAMTGHIGQPGRMTGLSVHRATANSGPFLVQGGGSGVPGIRNPLSESINDNEIWDAVLTGKYTAGYQEVRDINIQLIYHGGGATLQTRDGMTKGIAAHRKVEFVVAHAQFLTTNARYSDVVLPVTTEWERPGGLLAGNREALFAYTQITEPLYEAKDDQWIAMEVARRLGFDPQTVYPISPKQQFFNQLAGARVMKDDRPNSESDYETLLTITAEDIAEWGVKGEPQHGRITLKEFLEKGVYQIERRPGDNYGYIAFKDFRENPERYPLDSATGKLELCSPALSEHVKSRGWNEIKPIPAYNPATEGYEETFADWERKVKGEYPLQLYTPHYLRRSHTVFDNIPWLREAFPNPLYMNPRDAAERGIEHGDTVLITGKHGKSLRPVQLTERMMPGVVALPHGAWVELDDEKGVDKAGADNIMCGAVPTGQGTSGWNSVIVQVEKWQGEPLKPDAEWPQRIVL</sequence>
<keyword evidence="3" id="KW-0732">Signal</keyword>
<reference evidence="10" key="2">
    <citation type="journal article" date="2016" name="Int. J. Syst. Evol. Microbiol.">
        <title>Complete genome sequence and cell structure of Limnochorda pilosa, a Gram-negative spore-former within the phylum Firmicutes.</title>
        <authorList>
            <person name="Watanabe M."/>
            <person name="Kojima H."/>
            <person name="Fukui M."/>
        </authorList>
    </citation>
    <scope>NUCLEOTIDE SEQUENCE [LARGE SCALE GENOMIC DNA]</scope>
    <source>
        <strain evidence="10">HC45</strain>
    </source>
</reference>
<keyword evidence="5" id="KW-0408">Iron</keyword>
<dbReference type="InterPro" id="IPR006311">
    <property type="entry name" value="TAT_signal"/>
</dbReference>
<dbReference type="GO" id="GO:0009055">
    <property type="term" value="F:electron transfer activity"/>
    <property type="evidence" value="ECO:0007669"/>
    <property type="project" value="TreeGrafter"/>
</dbReference>
<keyword evidence="2" id="KW-0479">Metal-binding</keyword>
<dbReference type="Pfam" id="PF01568">
    <property type="entry name" value="Molydop_binding"/>
    <property type="match status" value="1"/>
</dbReference>
<dbReference type="SUPFAM" id="SSF53706">
    <property type="entry name" value="Formate dehydrogenase/DMSO reductase, domains 1-3"/>
    <property type="match status" value="1"/>
</dbReference>
<dbReference type="CDD" id="cd02794">
    <property type="entry name" value="MopB_CT_DmsA-EC"/>
    <property type="match status" value="1"/>
</dbReference>
<dbReference type="Gene3D" id="3.40.50.740">
    <property type="match status" value="2"/>
</dbReference>
<dbReference type="Proteomes" id="UP000065807">
    <property type="component" value="Chromosome"/>
</dbReference>
<keyword evidence="4" id="KW-0560">Oxidoreductase</keyword>
<dbReference type="PROSITE" id="PS51669">
    <property type="entry name" value="4FE4S_MOW_BIS_MGD"/>
    <property type="match status" value="1"/>
</dbReference>
<dbReference type="RefSeq" id="WP_198409646.1">
    <property type="nucleotide sequence ID" value="NZ_AP014924.1"/>
</dbReference>
<dbReference type="Gene3D" id="2.40.40.20">
    <property type="match status" value="1"/>
</dbReference>